<dbReference type="AlphaFoldDB" id="A0A1I7L5U6"/>
<protein>
    <submittedName>
        <fullName evidence="1">Uncharacterized conserved protein, DUF2252 family</fullName>
    </submittedName>
</protein>
<keyword evidence="2" id="KW-1185">Reference proteome</keyword>
<reference evidence="2" key="1">
    <citation type="submission" date="2016-10" db="EMBL/GenBank/DDBJ databases">
        <authorList>
            <person name="Varghese N."/>
            <person name="Submissions S."/>
        </authorList>
    </citation>
    <scope>NUCLEOTIDE SEQUENCE [LARGE SCALE GENOMIC DNA]</scope>
    <source>
        <strain evidence="2">CGMCC 1.11014</strain>
    </source>
</reference>
<dbReference type="PANTHER" id="PTHR39441:SF1">
    <property type="entry name" value="DUF2252 DOMAIN-CONTAINING PROTEIN"/>
    <property type="match status" value="1"/>
</dbReference>
<gene>
    <name evidence="1" type="ORF">SAMN05216552_102370</name>
</gene>
<dbReference type="Pfam" id="PF10009">
    <property type="entry name" value="DUF2252"/>
    <property type="match status" value="1"/>
</dbReference>
<evidence type="ECO:0000313" key="1">
    <source>
        <dbReference type="EMBL" id="SFV04884.1"/>
    </source>
</evidence>
<dbReference type="EMBL" id="FPBO01000023">
    <property type="protein sequence ID" value="SFV04884.1"/>
    <property type="molecule type" value="Genomic_DNA"/>
</dbReference>
<accession>A0A1I7L5U6</accession>
<dbReference type="PANTHER" id="PTHR39441">
    <property type="entry name" value="DUF2252 DOMAIN-CONTAINING PROTEIN"/>
    <property type="match status" value="1"/>
</dbReference>
<sequence>MNTIQRTGLVAAEIDRHNAQFVAANRGDVERKIEKIKASPFQFYRGTAHLFYHDMRTSTPDSTGALAAAWLCGDAHIANFGSVLDSGDKQVFAIGDFDEGYVGPFIWELRRLAASLVLAARDNKLPGADDPVVIAPAIHAMAAAYRDTILQPYAQLAEDNTSGVVRDTIVAGAENKPGKLLKKYTEAGRFNLQKKKDDLAPLQPARHQAVAAAVAAHVGASNRVLDVCQRVGAGVGSLGKLRYYALLETGVILELKQATQSAVTIAADGMLPPAIYQHHEGCRIARTEWAHMVNPDPLSSYTTIEGVAFYVHEKSPRQEDFEVKDLDSVPKLMEAAPYLGRAVATAHALAAATYRAALPIDMAPVVDAANTAGFLDELADFAFGYAAQTERDWAAWKAAPATPPAA</sequence>
<evidence type="ECO:0000313" key="2">
    <source>
        <dbReference type="Proteomes" id="UP000199391"/>
    </source>
</evidence>
<dbReference type="RefSeq" id="WP_093557723.1">
    <property type="nucleotide sequence ID" value="NZ_FPBO01000023.1"/>
</dbReference>
<name>A0A1I7L5U6_9BURK</name>
<dbReference type="InterPro" id="IPR018721">
    <property type="entry name" value="DUF2252"/>
</dbReference>
<dbReference type="Proteomes" id="UP000199391">
    <property type="component" value="Unassembled WGS sequence"/>
</dbReference>
<organism evidence="1 2">
    <name type="scientific">Pseudoduganella namucuonensis</name>
    <dbReference type="NCBI Taxonomy" id="1035707"/>
    <lineage>
        <taxon>Bacteria</taxon>
        <taxon>Pseudomonadati</taxon>
        <taxon>Pseudomonadota</taxon>
        <taxon>Betaproteobacteria</taxon>
        <taxon>Burkholderiales</taxon>
        <taxon>Oxalobacteraceae</taxon>
        <taxon>Telluria group</taxon>
        <taxon>Pseudoduganella</taxon>
    </lineage>
</organism>
<proteinExistence type="predicted"/>
<dbReference type="OrthoDB" id="1491115at2"/>